<dbReference type="EMBL" id="FNXT01000630">
    <property type="protein sequence ID" value="SZX65391.1"/>
    <property type="molecule type" value="Genomic_DNA"/>
</dbReference>
<evidence type="ECO:0000256" key="5">
    <source>
        <dbReference type="ARBA" id="ARBA00023136"/>
    </source>
</evidence>
<dbReference type="GO" id="GO:0016020">
    <property type="term" value="C:membrane"/>
    <property type="evidence" value="ECO:0007669"/>
    <property type="project" value="UniProtKB-SubCell"/>
</dbReference>
<proteinExistence type="inferred from homology"/>
<feature type="binding site" evidence="6">
    <location>
        <position position="292"/>
    </location>
    <ligand>
        <name>Zn(2+)</name>
        <dbReference type="ChEBI" id="CHEBI:29105"/>
    </ligand>
</feature>
<dbReference type="PANTHER" id="PTHR20855">
    <property type="entry name" value="ADIPOR/PROGESTIN RECEPTOR-RELATED"/>
    <property type="match status" value="1"/>
</dbReference>
<feature type="transmembrane region" description="Helical" evidence="7">
    <location>
        <begin position="90"/>
        <end position="107"/>
    </location>
</feature>
<keyword evidence="3 7" id="KW-0812">Transmembrane</keyword>
<feature type="binding site" evidence="6">
    <location>
        <position position="437"/>
    </location>
    <ligand>
        <name>Zn(2+)</name>
        <dbReference type="ChEBI" id="CHEBI:29105"/>
    </ligand>
</feature>
<evidence type="ECO:0000256" key="3">
    <source>
        <dbReference type="ARBA" id="ARBA00022692"/>
    </source>
</evidence>
<organism evidence="8 9">
    <name type="scientific">Tetradesmus obliquus</name>
    <name type="common">Green alga</name>
    <name type="synonym">Acutodesmus obliquus</name>
    <dbReference type="NCBI Taxonomy" id="3088"/>
    <lineage>
        <taxon>Eukaryota</taxon>
        <taxon>Viridiplantae</taxon>
        <taxon>Chlorophyta</taxon>
        <taxon>core chlorophytes</taxon>
        <taxon>Chlorophyceae</taxon>
        <taxon>CS clade</taxon>
        <taxon>Sphaeropleales</taxon>
        <taxon>Scenedesmaceae</taxon>
        <taxon>Tetradesmus</taxon>
    </lineage>
</organism>
<feature type="transmembrane region" description="Helical" evidence="7">
    <location>
        <begin position="335"/>
        <end position="355"/>
    </location>
</feature>
<accession>A0A383VJK6</accession>
<keyword evidence="5 7" id="KW-0472">Membrane</keyword>
<keyword evidence="9" id="KW-1185">Reference proteome</keyword>
<feature type="transmembrane region" description="Helical" evidence="7">
    <location>
        <begin position="367"/>
        <end position="388"/>
    </location>
</feature>
<dbReference type="PANTHER" id="PTHR20855:SF52">
    <property type="entry name" value="ADIPONECTIN RECEPTOR PROTEIN"/>
    <property type="match status" value="1"/>
</dbReference>
<feature type="binding site" evidence="6">
    <location>
        <position position="441"/>
    </location>
    <ligand>
        <name>Zn(2+)</name>
        <dbReference type="ChEBI" id="CHEBI:29105"/>
    </ligand>
</feature>
<comment type="subcellular location">
    <subcellularLocation>
        <location evidence="1">Membrane</location>
        <topology evidence="1">Multi-pass membrane protein</topology>
    </subcellularLocation>
</comment>
<feature type="transmembrane region" description="Helical" evidence="7">
    <location>
        <begin position="439"/>
        <end position="461"/>
    </location>
</feature>
<dbReference type="Pfam" id="PF03006">
    <property type="entry name" value="HlyIII"/>
    <property type="match status" value="1"/>
</dbReference>
<dbReference type="Proteomes" id="UP000256970">
    <property type="component" value="Unassembled WGS sequence"/>
</dbReference>
<name>A0A383VJK6_TETOB</name>
<evidence type="ECO:0000256" key="7">
    <source>
        <dbReference type="SAM" id="Phobius"/>
    </source>
</evidence>
<evidence type="ECO:0000256" key="4">
    <source>
        <dbReference type="ARBA" id="ARBA00022989"/>
    </source>
</evidence>
<sequence length="512" mass="57257">MSVTGIRRRSQAERSIHDAAVKAVSTDVPRRRRGKAAQPKRSLKQRLVDWVDLPDFLKDNEYIVGSYRPEQSFRESIKTLFVLHNETGNVWTHILGFFLFVGLAFFFCTHPPTPLAVTAEHVEVLLHDLQQQLQQQLHSLHVGGNLQALGQGLSDKVHALEHSLQDRVHALEHRLQDGVHALEGRLSESFTDNLHQLQDNIHSLQDSMHAAWQGSALGDKLHQLQDSLHNVELSLQLKAAGLGSNLASRAGVVQAALLQQLKPILQWPVPRWPVYVYFAGAMVCLLTSSVCHLLGCCKQHIAEMIWRFDYAGIAVLIVASFVPAMYYAFLCEPWWRNFYLITTVSMGCVVIGMSLPTMFQARHYRGLRAAIFTMLGAWGVVPVTQLLLTNGHVWAIRRAFMLDLLMGAIYVGGAVVYACRVPERWSPGRFDIAGHSHQLWHAAVVLAAWVHYCAIMVLLQWRDASGGCAAGGTGVHDPLHEVLGRMQQAGQAPMQLEQLPDFVQQYVARRGL</sequence>
<dbReference type="InterPro" id="IPR004254">
    <property type="entry name" value="AdipoR/HlyIII-related"/>
</dbReference>
<dbReference type="GO" id="GO:0046872">
    <property type="term" value="F:metal ion binding"/>
    <property type="evidence" value="ECO:0007669"/>
    <property type="project" value="UniProtKB-KW"/>
</dbReference>
<gene>
    <name evidence="8" type="ORF">BQ4739_LOCUS5826</name>
</gene>
<evidence type="ECO:0000256" key="6">
    <source>
        <dbReference type="PIRSR" id="PIRSR604254-1"/>
    </source>
</evidence>
<evidence type="ECO:0000256" key="1">
    <source>
        <dbReference type="ARBA" id="ARBA00004141"/>
    </source>
</evidence>
<dbReference type="AlphaFoldDB" id="A0A383VJK6"/>
<feature type="transmembrane region" description="Helical" evidence="7">
    <location>
        <begin position="400"/>
        <end position="419"/>
    </location>
</feature>
<reference evidence="8 9" key="1">
    <citation type="submission" date="2016-10" db="EMBL/GenBank/DDBJ databases">
        <authorList>
            <person name="Cai Z."/>
        </authorList>
    </citation>
    <scope>NUCLEOTIDE SEQUENCE [LARGE SCALE GENOMIC DNA]</scope>
</reference>
<feature type="transmembrane region" description="Helical" evidence="7">
    <location>
        <begin position="274"/>
        <end position="296"/>
    </location>
</feature>
<feature type="transmembrane region" description="Helical" evidence="7">
    <location>
        <begin position="308"/>
        <end position="329"/>
    </location>
</feature>
<comment type="similarity">
    <text evidence="2">Belongs to the ADIPOR family.</text>
</comment>
<dbReference type="STRING" id="3088.A0A383VJK6"/>
<evidence type="ECO:0000313" key="9">
    <source>
        <dbReference type="Proteomes" id="UP000256970"/>
    </source>
</evidence>
<evidence type="ECO:0000256" key="2">
    <source>
        <dbReference type="ARBA" id="ARBA00007018"/>
    </source>
</evidence>
<keyword evidence="6" id="KW-0862">Zinc</keyword>
<dbReference type="GO" id="GO:0009744">
    <property type="term" value="P:response to sucrose"/>
    <property type="evidence" value="ECO:0007669"/>
    <property type="project" value="UniProtKB-ARBA"/>
</dbReference>
<dbReference type="GO" id="GO:0038023">
    <property type="term" value="F:signaling receptor activity"/>
    <property type="evidence" value="ECO:0007669"/>
    <property type="project" value="TreeGrafter"/>
</dbReference>
<keyword evidence="6" id="KW-0479">Metal-binding</keyword>
<protein>
    <submittedName>
        <fullName evidence="8">Uncharacterized protein</fullName>
    </submittedName>
</protein>
<evidence type="ECO:0000313" key="8">
    <source>
        <dbReference type="EMBL" id="SZX65391.1"/>
    </source>
</evidence>
<keyword evidence="4 7" id="KW-1133">Transmembrane helix</keyword>